<feature type="domain" description="Type II secretion system protein GspF" evidence="7">
    <location>
        <begin position="148"/>
        <end position="272"/>
    </location>
</feature>
<dbReference type="InterPro" id="IPR018076">
    <property type="entry name" value="T2SS_GspF_dom"/>
</dbReference>
<dbReference type="Pfam" id="PF00482">
    <property type="entry name" value="T2SSF"/>
    <property type="match status" value="1"/>
</dbReference>
<evidence type="ECO:0000313" key="9">
    <source>
        <dbReference type="Proteomes" id="UP000249254"/>
    </source>
</evidence>
<dbReference type="OrthoDB" id="9803381at2"/>
<evidence type="ECO:0000259" key="7">
    <source>
        <dbReference type="Pfam" id="PF00482"/>
    </source>
</evidence>
<keyword evidence="5 6" id="KW-0472">Membrane</keyword>
<sequence>MGLLIVTIILVGLGAIMLATAFAGAQSASRTLARRVDLIAHASRTSAAEEAFSAARWLAGAEEALKRLFSLGLRRRWGAPTPGRVLLLYALGAAAAGWLLGHAVLRLPDWIAGLVAAAGFLLLPRFVLSLEQSRAEAKFTDLFPDGIDMVIRMLRAGLPVSAAIRTVGNEAPEPVNHVFTELADQVEIGIPLSDALATSGERIQLPDFRFFTVAVSLQHATGGNLAASLEILSEIIRRRRALRLKARAVTAEVRMTAYILGCIPFVIIAGLLFIQPGYLEPLYVDPRGQVIALSAIGSLVAGFLTMRSMMRKVLKV</sequence>
<dbReference type="RefSeq" id="WP_111529681.1">
    <property type="nucleotide sequence ID" value="NZ_JBHRSG010000003.1"/>
</dbReference>
<evidence type="ECO:0000256" key="3">
    <source>
        <dbReference type="ARBA" id="ARBA00022692"/>
    </source>
</evidence>
<keyword evidence="2" id="KW-1003">Cell membrane</keyword>
<dbReference type="PANTHER" id="PTHR35007:SF1">
    <property type="entry name" value="PILUS ASSEMBLY PROTEIN"/>
    <property type="match status" value="1"/>
</dbReference>
<evidence type="ECO:0000256" key="1">
    <source>
        <dbReference type="ARBA" id="ARBA00004651"/>
    </source>
</evidence>
<dbReference type="Gene3D" id="1.20.81.30">
    <property type="entry name" value="Type II secretion system (T2SS), domain F"/>
    <property type="match status" value="1"/>
</dbReference>
<dbReference type="EMBL" id="QFYQ01000001">
    <property type="protein sequence ID" value="RAK55933.1"/>
    <property type="molecule type" value="Genomic_DNA"/>
</dbReference>
<evidence type="ECO:0000256" key="6">
    <source>
        <dbReference type="SAM" id="Phobius"/>
    </source>
</evidence>
<feature type="transmembrane region" description="Helical" evidence="6">
    <location>
        <begin position="6"/>
        <end position="25"/>
    </location>
</feature>
<comment type="subcellular location">
    <subcellularLocation>
        <location evidence="1">Cell membrane</location>
        <topology evidence="1">Multi-pass membrane protein</topology>
    </subcellularLocation>
</comment>
<evidence type="ECO:0000256" key="4">
    <source>
        <dbReference type="ARBA" id="ARBA00022989"/>
    </source>
</evidence>
<reference evidence="9" key="1">
    <citation type="submission" date="2018-05" db="EMBL/GenBank/DDBJ databases">
        <authorList>
            <person name="Li X."/>
        </authorList>
    </citation>
    <scope>NUCLEOTIDE SEQUENCE [LARGE SCALE GENOMIC DNA]</scope>
    <source>
        <strain evidence="9">LX32</strain>
    </source>
</reference>
<dbReference type="Proteomes" id="UP000249254">
    <property type="component" value="Unassembled WGS sequence"/>
</dbReference>
<feature type="transmembrane region" description="Helical" evidence="6">
    <location>
        <begin position="286"/>
        <end position="306"/>
    </location>
</feature>
<feature type="transmembrane region" description="Helical" evidence="6">
    <location>
        <begin position="255"/>
        <end position="274"/>
    </location>
</feature>
<accession>A0A328ALU1</accession>
<gene>
    <name evidence="8" type="ORF">DJ017_16165</name>
</gene>
<name>A0A328ALU1_9CAUL</name>
<evidence type="ECO:0000256" key="5">
    <source>
        <dbReference type="ARBA" id="ARBA00023136"/>
    </source>
</evidence>
<proteinExistence type="predicted"/>
<feature type="transmembrane region" description="Helical" evidence="6">
    <location>
        <begin position="110"/>
        <end position="128"/>
    </location>
</feature>
<dbReference type="InterPro" id="IPR042094">
    <property type="entry name" value="T2SS_GspF_sf"/>
</dbReference>
<keyword evidence="3 6" id="KW-0812">Transmembrane</keyword>
<dbReference type="GO" id="GO:0005886">
    <property type="term" value="C:plasma membrane"/>
    <property type="evidence" value="ECO:0007669"/>
    <property type="project" value="UniProtKB-SubCell"/>
</dbReference>
<comment type="caution">
    <text evidence="8">The sequence shown here is derived from an EMBL/GenBank/DDBJ whole genome shotgun (WGS) entry which is preliminary data.</text>
</comment>
<feature type="transmembrane region" description="Helical" evidence="6">
    <location>
        <begin position="85"/>
        <end position="104"/>
    </location>
</feature>
<evidence type="ECO:0000256" key="2">
    <source>
        <dbReference type="ARBA" id="ARBA00022475"/>
    </source>
</evidence>
<keyword evidence="9" id="KW-1185">Reference proteome</keyword>
<keyword evidence="4 6" id="KW-1133">Transmembrane helix</keyword>
<dbReference type="PANTHER" id="PTHR35007">
    <property type="entry name" value="INTEGRAL MEMBRANE PROTEIN-RELATED"/>
    <property type="match status" value="1"/>
</dbReference>
<protein>
    <submittedName>
        <fullName evidence="8">Secretion system protein</fullName>
    </submittedName>
</protein>
<dbReference type="AlphaFoldDB" id="A0A328ALU1"/>
<evidence type="ECO:0000313" key="8">
    <source>
        <dbReference type="EMBL" id="RAK55933.1"/>
    </source>
</evidence>
<organism evidence="8 9">
    <name type="scientific">Phenylobacterium soli</name>
    <dbReference type="NCBI Taxonomy" id="2170551"/>
    <lineage>
        <taxon>Bacteria</taxon>
        <taxon>Pseudomonadati</taxon>
        <taxon>Pseudomonadota</taxon>
        <taxon>Alphaproteobacteria</taxon>
        <taxon>Caulobacterales</taxon>
        <taxon>Caulobacteraceae</taxon>
        <taxon>Phenylobacterium</taxon>
    </lineage>
</organism>